<feature type="transmembrane region" description="Helical" evidence="1">
    <location>
        <begin position="21"/>
        <end position="41"/>
    </location>
</feature>
<dbReference type="Pfam" id="PF09619">
    <property type="entry name" value="YscW"/>
    <property type="match status" value="1"/>
</dbReference>
<dbReference type="STRING" id="1122240.GCA_000620105_00266"/>
<evidence type="ECO:0000313" key="2">
    <source>
        <dbReference type="EMBL" id="AVY94541.1"/>
    </source>
</evidence>
<evidence type="ECO:0000313" key="3">
    <source>
        <dbReference type="Proteomes" id="UP000244173"/>
    </source>
</evidence>
<dbReference type="EMBL" id="CP028519">
    <property type="protein sequence ID" value="AVY94541.1"/>
    <property type="molecule type" value="Genomic_DNA"/>
</dbReference>
<protein>
    <recommendedName>
        <fullName evidence="4">Lipoprotein</fullName>
    </recommendedName>
</protein>
<dbReference type="Proteomes" id="UP000244173">
    <property type="component" value="Chromosome"/>
</dbReference>
<name>A0A2S0PB03_9NEIS</name>
<keyword evidence="1" id="KW-0812">Transmembrane</keyword>
<organism evidence="2 3">
    <name type="scientific">Microvirgula aerodenitrificans</name>
    <dbReference type="NCBI Taxonomy" id="57480"/>
    <lineage>
        <taxon>Bacteria</taxon>
        <taxon>Pseudomonadati</taxon>
        <taxon>Pseudomonadota</taxon>
        <taxon>Betaproteobacteria</taxon>
        <taxon>Neisseriales</taxon>
        <taxon>Aquaspirillaceae</taxon>
        <taxon>Microvirgula</taxon>
    </lineage>
</organism>
<proteinExistence type="predicted"/>
<reference evidence="2 3" key="1">
    <citation type="submission" date="2018-04" db="EMBL/GenBank/DDBJ databases">
        <title>Denitrifier Microvirgula.</title>
        <authorList>
            <person name="Anderson E."/>
            <person name="Jang J."/>
            <person name="Ishii S."/>
        </authorList>
    </citation>
    <scope>NUCLEOTIDE SEQUENCE [LARGE SCALE GENOMIC DNA]</scope>
    <source>
        <strain evidence="2 3">BE2.4</strain>
    </source>
</reference>
<dbReference type="AlphaFoldDB" id="A0A2S0PB03"/>
<keyword evidence="1" id="KW-0472">Membrane</keyword>
<dbReference type="InterPro" id="IPR039366">
    <property type="entry name" value="Pilotin"/>
</dbReference>
<dbReference type="InterPro" id="IPR053196">
    <property type="entry name" value="Lipoprotein_YbaY-like"/>
</dbReference>
<dbReference type="KEGG" id="maer:DAI18_11175"/>
<sequence>MDAGQGQWRDAGTGTLSRIRPVVLALVMAAGLAACAAPPLARPAAVAPAQVTVSGRVLLPAGAAALPPGALLRVQLLDTSLADAPATVLAEQYTGLGGERTLPHAFELCTDADKVSRHARYQVSARITDRDGRLLMLTADAYPVLTQGAPAHVDVTVRPIGH</sequence>
<keyword evidence="3" id="KW-1185">Reference proteome</keyword>
<evidence type="ECO:0008006" key="4">
    <source>
        <dbReference type="Google" id="ProtNLM"/>
    </source>
</evidence>
<keyword evidence="1" id="KW-1133">Transmembrane helix</keyword>
<accession>A0A2S0PB03</accession>
<gene>
    <name evidence="2" type="ORF">DAI18_11175</name>
</gene>
<evidence type="ECO:0000256" key="1">
    <source>
        <dbReference type="SAM" id="Phobius"/>
    </source>
</evidence>
<dbReference type="PANTHER" id="PTHR38013">
    <property type="entry name" value="GLYCOPROTEIN/POLYSACCHARIDE METABOLISM"/>
    <property type="match status" value="1"/>
</dbReference>
<dbReference type="PANTHER" id="PTHR38013:SF1">
    <property type="entry name" value="GLYCOPROTEIN_POLYSACCHARIDE METABOLISM"/>
    <property type="match status" value="1"/>
</dbReference>